<proteinExistence type="predicted"/>
<protein>
    <submittedName>
        <fullName evidence="1">Uncharacterized protein</fullName>
    </submittedName>
</protein>
<evidence type="ECO:0000313" key="1">
    <source>
        <dbReference type="EMBL" id="GAG79877.1"/>
    </source>
</evidence>
<reference evidence="1" key="1">
    <citation type="journal article" date="2014" name="Front. Microbiol.">
        <title>High frequency of phylogenetically diverse reductive dehalogenase-homologous genes in deep subseafloor sedimentary metagenomes.</title>
        <authorList>
            <person name="Kawai M."/>
            <person name="Futagami T."/>
            <person name="Toyoda A."/>
            <person name="Takaki Y."/>
            <person name="Nishi S."/>
            <person name="Hori S."/>
            <person name="Arai W."/>
            <person name="Tsubouchi T."/>
            <person name="Morono Y."/>
            <person name="Uchiyama I."/>
            <person name="Ito T."/>
            <person name="Fujiyama A."/>
            <person name="Inagaki F."/>
            <person name="Takami H."/>
        </authorList>
    </citation>
    <scope>NUCLEOTIDE SEQUENCE</scope>
    <source>
        <strain evidence="1">Expedition CK06-06</strain>
    </source>
</reference>
<comment type="caution">
    <text evidence="1">The sequence shown here is derived from an EMBL/GenBank/DDBJ whole genome shotgun (WGS) entry which is preliminary data.</text>
</comment>
<name>X1BF89_9ZZZZ</name>
<gene>
    <name evidence="1" type="ORF">S01H4_33472</name>
</gene>
<organism evidence="1">
    <name type="scientific">marine sediment metagenome</name>
    <dbReference type="NCBI Taxonomy" id="412755"/>
    <lineage>
        <taxon>unclassified sequences</taxon>
        <taxon>metagenomes</taxon>
        <taxon>ecological metagenomes</taxon>
    </lineage>
</organism>
<dbReference type="EMBL" id="BART01017620">
    <property type="protein sequence ID" value="GAG79877.1"/>
    <property type="molecule type" value="Genomic_DNA"/>
</dbReference>
<sequence>MRKVLDKDLEKAIEGIVMESKNSKTAAAAIVETLRKTQDAGGMKVCQNVTVGDPAYKKL</sequence>
<accession>X1BF89</accession>
<dbReference type="AlphaFoldDB" id="X1BF89"/>